<keyword evidence="4" id="KW-0862">Zinc</keyword>
<dbReference type="InterPro" id="IPR051453">
    <property type="entry name" value="MBL_Glyoxalase_II"/>
</dbReference>
<protein>
    <recommendedName>
        <fullName evidence="6">Metallo-beta-lactamase domain-containing protein</fullName>
    </recommendedName>
</protein>
<dbReference type="InterPro" id="IPR036866">
    <property type="entry name" value="RibonucZ/Hydroxyglut_hydro"/>
</dbReference>
<keyword evidence="3" id="KW-0378">Hydrolase</keyword>
<comment type="cofactor">
    <cofactor evidence="1">
        <name>Zn(2+)</name>
        <dbReference type="ChEBI" id="CHEBI:29105"/>
    </cofactor>
</comment>
<dbReference type="AlphaFoldDB" id="A0A1F5L8X5"/>
<feature type="chain" id="PRO_5009519368" description="Metallo-beta-lactamase domain-containing protein" evidence="5">
    <location>
        <begin position="20"/>
        <end position="331"/>
    </location>
</feature>
<dbReference type="SUPFAM" id="SSF56281">
    <property type="entry name" value="Metallo-hydrolase/oxidoreductase"/>
    <property type="match status" value="1"/>
</dbReference>
<dbReference type="GO" id="GO:0046872">
    <property type="term" value="F:metal ion binding"/>
    <property type="evidence" value="ECO:0007669"/>
    <property type="project" value="UniProtKB-KW"/>
</dbReference>
<keyword evidence="8" id="KW-1185">Reference proteome</keyword>
<dbReference type="STRING" id="1835702.A0A1F5L8X5"/>
<dbReference type="Pfam" id="PF00753">
    <property type="entry name" value="Lactamase_B"/>
    <property type="match status" value="1"/>
</dbReference>
<dbReference type="Gene3D" id="3.60.15.10">
    <property type="entry name" value="Ribonuclease Z/Hydroxyacylglutathione hydrolase-like"/>
    <property type="match status" value="1"/>
</dbReference>
<organism evidence="7 8">
    <name type="scientific">Penicillium arizonense</name>
    <dbReference type="NCBI Taxonomy" id="1835702"/>
    <lineage>
        <taxon>Eukaryota</taxon>
        <taxon>Fungi</taxon>
        <taxon>Dikarya</taxon>
        <taxon>Ascomycota</taxon>
        <taxon>Pezizomycotina</taxon>
        <taxon>Eurotiomycetes</taxon>
        <taxon>Eurotiomycetidae</taxon>
        <taxon>Eurotiales</taxon>
        <taxon>Aspergillaceae</taxon>
        <taxon>Penicillium</taxon>
    </lineage>
</organism>
<comment type="caution">
    <text evidence="7">The sequence shown here is derived from an EMBL/GenBank/DDBJ whole genome shotgun (WGS) entry which is preliminary data.</text>
</comment>
<evidence type="ECO:0000313" key="8">
    <source>
        <dbReference type="Proteomes" id="UP000177622"/>
    </source>
</evidence>
<dbReference type="Proteomes" id="UP000177622">
    <property type="component" value="Unassembled WGS sequence"/>
</dbReference>
<accession>A0A1F5L8X5</accession>
<evidence type="ECO:0000256" key="4">
    <source>
        <dbReference type="ARBA" id="ARBA00022833"/>
    </source>
</evidence>
<dbReference type="GeneID" id="34579704"/>
<proteinExistence type="predicted"/>
<dbReference type="GO" id="GO:0016787">
    <property type="term" value="F:hydrolase activity"/>
    <property type="evidence" value="ECO:0007669"/>
    <property type="project" value="UniProtKB-KW"/>
</dbReference>
<dbReference type="RefSeq" id="XP_022485124.1">
    <property type="nucleotide sequence ID" value="XM_022634970.1"/>
</dbReference>
<dbReference type="PANTHER" id="PTHR46233">
    <property type="entry name" value="HYDROXYACYLGLUTATHIONE HYDROLASE GLOC"/>
    <property type="match status" value="1"/>
</dbReference>
<evidence type="ECO:0000256" key="1">
    <source>
        <dbReference type="ARBA" id="ARBA00001947"/>
    </source>
</evidence>
<evidence type="ECO:0000256" key="2">
    <source>
        <dbReference type="ARBA" id="ARBA00022723"/>
    </source>
</evidence>
<dbReference type="EMBL" id="LXJU01000020">
    <property type="protein sequence ID" value="OGE49673.1"/>
    <property type="molecule type" value="Genomic_DNA"/>
</dbReference>
<keyword evidence="2" id="KW-0479">Metal-binding</keyword>
<dbReference type="OrthoDB" id="449487at2759"/>
<dbReference type="InterPro" id="IPR001279">
    <property type="entry name" value="Metallo-B-lactamas"/>
</dbReference>
<feature type="signal peptide" evidence="5">
    <location>
        <begin position="1"/>
        <end position="19"/>
    </location>
</feature>
<evidence type="ECO:0000256" key="5">
    <source>
        <dbReference type="SAM" id="SignalP"/>
    </source>
</evidence>
<evidence type="ECO:0000256" key="3">
    <source>
        <dbReference type="ARBA" id="ARBA00022801"/>
    </source>
</evidence>
<evidence type="ECO:0000259" key="6">
    <source>
        <dbReference type="SMART" id="SM00849"/>
    </source>
</evidence>
<name>A0A1F5L8X5_PENAI</name>
<dbReference type="SMART" id="SM00849">
    <property type="entry name" value="Lactamase_B"/>
    <property type="match status" value="1"/>
</dbReference>
<keyword evidence="5" id="KW-0732">Signal</keyword>
<dbReference type="CDD" id="cd16280">
    <property type="entry name" value="metallo-hydrolase-like_MBL-fold"/>
    <property type="match status" value="1"/>
</dbReference>
<reference evidence="7 8" key="1">
    <citation type="journal article" date="2016" name="Sci. Rep.">
        <title>Penicillium arizonense, a new, genome sequenced fungal species, reveals a high chemical diversity in secreted metabolites.</title>
        <authorList>
            <person name="Grijseels S."/>
            <person name="Nielsen J.C."/>
            <person name="Randelovic M."/>
            <person name="Nielsen J."/>
            <person name="Nielsen K.F."/>
            <person name="Workman M."/>
            <person name="Frisvad J.C."/>
        </authorList>
    </citation>
    <scope>NUCLEOTIDE SEQUENCE [LARGE SCALE GENOMIC DNA]</scope>
    <source>
        <strain evidence="7 8">CBS 141311</strain>
    </source>
</reference>
<feature type="domain" description="Metallo-beta-lactamase" evidence="6">
    <location>
        <begin position="97"/>
        <end position="276"/>
    </location>
</feature>
<evidence type="ECO:0000313" key="7">
    <source>
        <dbReference type="EMBL" id="OGE49673.1"/>
    </source>
</evidence>
<gene>
    <name evidence="7" type="ORF">PENARI_c020G02959</name>
</gene>
<sequence>MAPLRSLSFLALLLPLGSALAPVNEFFNITIFPNEQKANVTRYLKEAAALATDGSIHQYFQDQCIVQQVYPPLFQFQTGFVAPFSPFDNLYFIGHSGVSSWAYNTTEGIVVVDALDNQEEVEAILIPGLERFGLAAKDIKHLIITHEHLDHYGGAKYIQDTFGPAVYASEKAWQGMKEMGLSANPPVPTKDRVLEDGAKLTVGDVTFHVVLTPGHTPGTLSLIFPVVDHGRSHVAGISGGTGTPKDAVSREQKIRSQYRFSRICKDLGVDTLISNHQVADHALWHADMLTHRAPGATNPFVIGVDNFENYMKINAICSKVIAAREGQNLQV</sequence>
<dbReference type="PANTHER" id="PTHR46233:SF3">
    <property type="entry name" value="HYDROXYACYLGLUTATHIONE HYDROLASE GLOC"/>
    <property type="match status" value="1"/>
</dbReference>